<feature type="transmembrane region" description="Helical" evidence="7">
    <location>
        <begin position="261"/>
        <end position="286"/>
    </location>
</feature>
<feature type="transmembrane region" description="Helical" evidence="7">
    <location>
        <begin position="322"/>
        <end position="341"/>
    </location>
</feature>
<feature type="transmembrane region" description="Helical" evidence="7">
    <location>
        <begin position="67"/>
        <end position="85"/>
    </location>
</feature>
<accession>A0A941ELJ8</accession>
<dbReference type="SUPFAM" id="SSF103473">
    <property type="entry name" value="MFS general substrate transporter"/>
    <property type="match status" value="1"/>
</dbReference>
<gene>
    <name evidence="8" type="ORF">KDL01_15355</name>
</gene>
<evidence type="ECO:0000256" key="2">
    <source>
        <dbReference type="ARBA" id="ARBA00022448"/>
    </source>
</evidence>
<dbReference type="InterPro" id="IPR011701">
    <property type="entry name" value="MFS"/>
</dbReference>
<keyword evidence="2" id="KW-0813">Transport</keyword>
<keyword evidence="4 7" id="KW-0812">Transmembrane</keyword>
<dbReference type="PANTHER" id="PTHR23517:SF2">
    <property type="entry name" value="MULTIDRUG RESISTANCE PROTEIN MDTH"/>
    <property type="match status" value="1"/>
</dbReference>
<protein>
    <recommendedName>
        <fullName evidence="10">MFS transporter</fullName>
    </recommendedName>
</protein>
<evidence type="ECO:0000256" key="5">
    <source>
        <dbReference type="ARBA" id="ARBA00022989"/>
    </source>
</evidence>
<feature type="transmembrane region" description="Helical" evidence="7">
    <location>
        <begin position="31"/>
        <end position="55"/>
    </location>
</feature>
<evidence type="ECO:0000313" key="9">
    <source>
        <dbReference type="Proteomes" id="UP000675781"/>
    </source>
</evidence>
<feature type="transmembrane region" description="Helical" evidence="7">
    <location>
        <begin position="392"/>
        <end position="412"/>
    </location>
</feature>
<comment type="caution">
    <text evidence="8">The sequence shown here is derived from an EMBL/GenBank/DDBJ whole genome shotgun (WGS) entry which is preliminary data.</text>
</comment>
<evidence type="ECO:0000313" key="8">
    <source>
        <dbReference type="EMBL" id="MBR7834650.1"/>
    </source>
</evidence>
<dbReference type="PANTHER" id="PTHR23517">
    <property type="entry name" value="RESISTANCE PROTEIN MDTM, PUTATIVE-RELATED-RELATED"/>
    <property type="match status" value="1"/>
</dbReference>
<feature type="transmembrane region" description="Helical" evidence="7">
    <location>
        <begin position="233"/>
        <end position="255"/>
    </location>
</feature>
<dbReference type="EMBL" id="JAGSOG010000065">
    <property type="protein sequence ID" value="MBR7834650.1"/>
    <property type="molecule type" value="Genomic_DNA"/>
</dbReference>
<dbReference type="AlphaFoldDB" id="A0A941ELJ8"/>
<dbReference type="Pfam" id="PF07690">
    <property type="entry name" value="MFS_1"/>
    <property type="match status" value="1"/>
</dbReference>
<evidence type="ECO:0000256" key="4">
    <source>
        <dbReference type="ARBA" id="ARBA00022692"/>
    </source>
</evidence>
<comment type="subcellular location">
    <subcellularLocation>
        <location evidence="1">Cell membrane</location>
        <topology evidence="1">Multi-pass membrane protein</topology>
    </subcellularLocation>
</comment>
<keyword evidence="3" id="KW-1003">Cell membrane</keyword>
<organism evidence="8 9">
    <name type="scientific">Actinospica durhamensis</name>
    <dbReference type="NCBI Taxonomy" id="1508375"/>
    <lineage>
        <taxon>Bacteria</taxon>
        <taxon>Bacillati</taxon>
        <taxon>Actinomycetota</taxon>
        <taxon>Actinomycetes</taxon>
        <taxon>Catenulisporales</taxon>
        <taxon>Actinospicaceae</taxon>
        <taxon>Actinospica</taxon>
    </lineage>
</organism>
<feature type="transmembrane region" description="Helical" evidence="7">
    <location>
        <begin position="184"/>
        <end position="202"/>
    </location>
</feature>
<feature type="transmembrane region" description="Helical" evidence="7">
    <location>
        <begin position="361"/>
        <end position="386"/>
    </location>
</feature>
<evidence type="ECO:0008006" key="10">
    <source>
        <dbReference type="Google" id="ProtNLM"/>
    </source>
</evidence>
<dbReference type="GO" id="GO:0022857">
    <property type="term" value="F:transmembrane transporter activity"/>
    <property type="evidence" value="ECO:0007669"/>
    <property type="project" value="InterPro"/>
</dbReference>
<proteinExistence type="predicted"/>
<evidence type="ECO:0000256" key="7">
    <source>
        <dbReference type="SAM" id="Phobius"/>
    </source>
</evidence>
<dbReference type="RefSeq" id="WP_212529169.1">
    <property type="nucleotide sequence ID" value="NZ_JAGSOG010000065.1"/>
</dbReference>
<feature type="transmembrane region" description="Helical" evidence="7">
    <location>
        <begin position="298"/>
        <end position="316"/>
    </location>
</feature>
<reference evidence="8" key="1">
    <citation type="submission" date="2021-04" db="EMBL/GenBank/DDBJ databases">
        <title>Genome based classification of Actinospica acidithermotolerans sp. nov., an actinobacterium isolated from an Indonesian hot spring.</title>
        <authorList>
            <person name="Kusuma A.B."/>
            <person name="Putra K.E."/>
            <person name="Nafisah S."/>
            <person name="Loh J."/>
            <person name="Nouioui I."/>
            <person name="Goodfellow M."/>
        </authorList>
    </citation>
    <scope>NUCLEOTIDE SEQUENCE</scope>
    <source>
        <strain evidence="8">CSCA 57</strain>
    </source>
</reference>
<keyword evidence="6 7" id="KW-0472">Membrane</keyword>
<evidence type="ECO:0000256" key="6">
    <source>
        <dbReference type="ARBA" id="ARBA00023136"/>
    </source>
</evidence>
<name>A0A941ELJ8_9ACTN</name>
<dbReference type="InterPro" id="IPR050171">
    <property type="entry name" value="MFS_Transporters"/>
</dbReference>
<dbReference type="Gene3D" id="1.20.1250.20">
    <property type="entry name" value="MFS general substrate transporter like domains"/>
    <property type="match status" value="1"/>
</dbReference>
<evidence type="ECO:0000256" key="3">
    <source>
        <dbReference type="ARBA" id="ARBA00022475"/>
    </source>
</evidence>
<keyword evidence="5 7" id="KW-1133">Transmembrane helix</keyword>
<dbReference type="Proteomes" id="UP000675781">
    <property type="component" value="Unassembled WGS sequence"/>
</dbReference>
<feature type="transmembrane region" description="Helical" evidence="7">
    <location>
        <begin position="105"/>
        <end position="134"/>
    </location>
</feature>
<keyword evidence="9" id="KW-1185">Reference proteome</keyword>
<sequence length="428" mass="44873">MNQLTADPPVPTASRRSRLLTWLPSGRNLRAFALAEMVDSIGTGLYLVGAAVFCLRAAGLTGAQTGLGMTVAGLVGFLAAAPVGALGERINPQRLLRLIQIWRGLWFAALAFTHGLVPFTAINMAIALGTGAVVPLSQSIVGSMAADAERTKTLATIRSIRNVGFSLGALAAAPLIAVNTVTSLRGIVLGDAASFALSAFLLGRMRIPARLTVTVRNPWAALARFRDRPYARLAVVNGLLSLHMSMLSVGIPIWVLKHTRAPASLLAVLVTVNTVMAIAFQVPIAARAGESAAAFRRIVRYTGLVLAGCCGVLLLAAKVDAWAAAALLVAAIALLTFGEIWQAIVGWELSYRYADPEQRVLYLSIFSLGGSAQQIIGPALLTAGVIRLGTPGWLALALVFAALPAALAGPAIRTLDRRVEDRSAQPAI</sequence>
<evidence type="ECO:0000256" key="1">
    <source>
        <dbReference type="ARBA" id="ARBA00004651"/>
    </source>
</evidence>
<dbReference type="GO" id="GO:0005886">
    <property type="term" value="C:plasma membrane"/>
    <property type="evidence" value="ECO:0007669"/>
    <property type="project" value="UniProtKB-SubCell"/>
</dbReference>
<dbReference type="InterPro" id="IPR036259">
    <property type="entry name" value="MFS_trans_sf"/>
</dbReference>